<evidence type="ECO:0000256" key="3">
    <source>
        <dbReference type="PROSITE-ProRule" id="PRU00284"/>
    </source>
</evidence>
<dbReference type="Proteomes" id="UP000199568">
    <property type="component" value="Unassembled WGS sequence"/>
</dbReference>
<dbReference type="AlphaFoldDB" id="A0A1I0CYD8"/>
<evidence type="ECO:0000313" key="7">
    <source>
        <dbReference type="Proteomes" id="UP000199568"/>
    </source>
</evidence>
<dbReference type="PROSITE" id="PS50885">
    <property type="entry name" value="HAMP"/>
    <property type="match status" value="1"/>
</dbReference>
<evidence type="ECO:0000256" key="2">
    <source>
        <dbReference type="ARBA" id="ARBA00029447"/>
    </source>
</evidence>
<dbReference type="OrthoDB" id="9816519at2"/>
<dbReference type="SUPFAM" id="SSF58104">
    <property type="entry name" value="Methyl-accepting chemotaxis protein (MCP) signaling domain"/>
    <property type="match status" value="1"/>
</dbReference>
<dbReference type="Gene3D" id="1.10.8.500">
    <property type="entry name" value="HAMP domain in histidine kinase"/>
    <property type="match status" value="1"/>
</dbReference>
<dbReference type="PANTHER" id="PTHR32089">
    <property type="entry name" value="METHYL-ACCEPTING CHEMOTAXIS PROTEIN MCPB"/>
    <property type="match status" value="1"/>
</dbReference>
<dbReference type="GO" id="GO:0016020">
    <property type="term" value="C:membrane"/>
    <property type="evidence" value="ECO:0007669"/>
    <property type="project" value="InterPro"/>
</dbReference>
<proteinExistence type="inferred from homology"/>
<evidence type="ECO:0000259" key="4">
    <source>
        <dbReference type="PROSITE" id="PS50111"/>
    </source>
</evidence>
<evidence type="ECO:0000256" key="1">
    <source>
        <dbReference type="ARBA" id="ARBA00023224"/>
    </source>
</evidence>
<dbReference type="CDD" id="cd06225">
    <property type="entry name" value="HAMP"/>
    <property type="match status" value="1"/>
</dbReference>
<dbReference type="Pfam" id="PF00015">
    <property type="entry name" value="MCPsignal"/>
    <property type="match status" value="1"/>
</dbReference>
<organism evidence="6 7">
    <name type="scientific">Natronincola peptidivorans</name>
    <dbReference type="NCBI Taxonomy" id="426128"/>
    <lineage>
        <taxon>Bacteria</taxon>
        <taxon>Bacillati</taxon>
        <taxon>Bacillota</taxon>
        <taxon>Clostridia</taxon>
        <taxon>Peptostreptococcales</taxon>
        <taxon>Natronincolaceae</taxon>
        <taxon>Natronincola</taxon>
    </lineage>
</organism>
<dbReference type="PROSITE" id="PS50111">
    <property type="entry name" value="CHEMOTAXIS_TRANSDUC_2"/>
    <property type="match status" value="1"/>
</dbReference>
<dbReference type="CDD" id="cd12914">
    <property type="entry name" value="PDC1_DGC_like"/>
    <property type="match status" value="1"/>
</dbReference>
<reference evidence="6 7" key="1">
    <citation type="submission" date="2016-10" db="EMBL/GenBank/DDBJ databases">
        <authorList>
            <person name="de Groot N.N."/>
        </authorList>
    </citation>
    <scope>NUCLEOTIDE SEQUENCE [LARGE SCALE GENOMIC DNA]</scope>
    <source>
        <strain evidence="6 7">DSM 18979</strain>
    </source>
</reference>
<accession>A0A1I0CYD8</accession>
<dbReference type="SMART" id="SM00283">
    <property type="entry name" value="MA"/>
    <property type="match status" value="1"/>
</dbReference>
<name>A0A1I0CYD8_9FIRM</name>
<evidence type="ECO:0000313" key="6">
    <source>
        <dbReference type="EMBL" id="SET24632.1"/>
    </source>
</evidence>
<feature type="domain" description="HAMP" evidence="5">
    <location>
        <begin position="9"/>
        <end position="55"/>
    </location>
</feature>
<evidence type="ECO:0000259" key="5">
    <source>
        <dbReference type="PROSITE" id="PS50885"/>
    </source>
</evidence>
<dbReference type="RefSeq" id="WP_090442590.1">
    <property type="nucleotide sequence ID" value="NZ_FOHU01000006.1"/>
</dbReference>
<keyword evidence="1 3" id="KW-0807">Transducer</keyword>
<keyword evidence="7" id="KW-1185">Reference proteome</keyword>
<dbReference type="GO" id="GO:0007165">
    <property type="term" value="P:signal transduction"/>
    <property type="evidence" value="ECO:0007669"/>
    <property type="project" value="UniProtKB-KW"/>
</dbReference>
<dbReference type="Gene3D" id="3.30.450.20">
    <property type="entry name" value="PAS domain"/>
    <property type="match status" value="1"/>
</dbReference>
<dbReference type="InterPro" id="IPR029151">
    <property type="entry name" value="Sensor-like_sf"/>
</dbReference>
<dbReference type="PANTHER" id="PTHR32089:SF112">
    <property type="entry name" value="LYSOZYME-LIKE PROTEIN-RELATED"/>
    <property type="match status" value="1"/>
</dbReference>
<dbReference type="InterPro" id="IPR003660">
    <property type="entry name" value="HAMP_dom"/>
</dbReference>
<dbReference type="InterPro" id="IPR004089">
    <property type="entry name" value="MCPsignal_dom"/>
</dbReference>
<comment type="similarity">
    <text evidence="2">Belongs to the methyl-accepting chemotaxis (MCP) protein family.</text>
</comment>
<protein>
    <submittedName>
        <fullName evidence="6">Methyl-accepting chemotaxis protein</fullName>
    </submittedName>
</protein>
<sequence>MISTNKKEIKKLTNVVSEIAEGNLTSKVNIQGTNNVKELGNTINTLLSNVKNLIGKVSVSNEKTVTFAQDLQENTGYIYDASQEIANSIMDIANEASYQNEALTNAKEFTERIHQDILNILHESEETKKMSSSMIHTVKESMEIFEKTLETLNKNSNWIMNLVEDMKGLEENAGKIQKITTVVSNISENTNLLALNASIEAARAGEAGKGFAVVAGEVRKLAEQSSQSAREIEETVNGITGNIKTITEDIDRETQDMQQNIEMIDKSKDQFRNIVESTENTSKAIDKIYLLAQNEAGLVKEANKTIEEIAAATEKAVSFTQEAVASTEEQSASLSVMFESIKQLSQMAEEVQQIVGSFVQKVTLTEEVRKKLEEGKKIVEKLATHQNLMKAQEKELASIIGEYCKKFIDFDILGVIDQAGDTKMLISKELKILKNQNFSFRPFFKEAMSGKAIISEPYISVYTSTYCVTIAVPIQDNAGAVEGLVIANLSIEN</sequence>
<dbReference type="STRING" id="426128.SAMN05660297_01820"/>
<dbReference type="EMBL" id="FOHU01000006">
    <property type="protein sequence ID" value="SET24632.1"/>
    <property type="molecule type" value="Genomic_DNA"/>
</dbReference>
<dbReference type="SUPFAM" id="SSF103190">
    <property type="entry name" value="Sensory domain-like"/>
    <property type="match status" value="1"/>
</dbReference>
<feature type="domain" description="Methyl-accepting transducer" evidence="4">
    <location>
        <begin position="74"/>
        <end position="310"/>
    </location>
</feature>
<gene>
    <name evidence="6" type="ORF">SAMN05660297_01820</name>
</gene>
<dbReference type="Gene3D" id="1.10.287.950">
    <property type="entry name" value="Methyl-accepting chemotaxis protein"/>
    <property type="match status" value="1"/>
</dbReference>